<dbReference type="EMBL" id="WCRS01000018">
    <property type="protein sequence ID" value="KAB4470376.1"/>
    <property type="molecule type" value="Genomic_DNA"/>
</dbReference>
<dbReference type="EMBL" id="CP083680">
    <property type="protein sequence ID" value="UYU68065.1"/>
    <property type="molecule type" value="Genomic_DNA"/>
</dbReference>
<dbReference type="Pfam" id="PF08522">
    <property type="entry name" value="BT_3987-like_N"/>
    <property type="match status" value="1"/>
</dbReference>
<evidence type="ECO:0000313" key="7">
    <source>
        <dbReference type="EMBL" id="UYU91794.1"/>
    </source>
</evidence>
<dbReference type="InterPro" id="IPR025371">
    <property type="entry name" value="BT_3044-like_C"/>
</dbReference>
<dbReference type="Proteomes" id="UP001162960">
    <property type="component" value="Chromosome"/>
</dbReference>
<evidence type="ECO:0000313" key="10">
    <source>
        <dbReference type="Proteomes" id="UP001156218"/>
    </source>
</evidence>
<gene>
    <name evidence="3" type="ORF">GAN59_19800</name>
    <name evidence="4" type="ORF">GAN91_19170</name>
    <name evidence="5" type="ORF">K0H07_16945</name>
    <name evidence="6" type="ORF">KQP68_07240</name>
    <name evidence="7" type="ORF">KQP74_03930</name>
</gene>
<dbReference type="EMBL" id="JAHYQA010000010">
    <property type="protein sequence ID" value="MCE9238832.1"/>
    <property type="molecule type" value="Genomic_DNA"/>
</dbReference>
<reference evidence="6 10" key="2">
    <citation type="submission" date="2021-06" db="EMBL/GenBank/DDBJ databases">
        <title>Interrogation of the integrated mobile genetic elements in gut-associated Bacteroides with a consensus prediction approach.</title>
        <authorList>
            <person name="Campbell D.E."/>
            <person name="Leigh J.R."/>
            <person name="Kim T."/>
            <person name="England W."/>
            <person name="Whitaker R.J."/>
            <person name="Degnan P.H."/>
        </authorList>
    </citation>
    <scope>NUCLEOTIDE SEQUENCE [LARGE SCALE GENOMIC DNA]</scope>
    <source>
        <strain evidence="7">VPI-3443</strain>
        <strain evidence="6 10">WAL8669</strain>
    </source>
</reference>
<dbReference type="EMBL" id="CP083685">
    <property type="protein sequence ID" value="UYU91794.1"/>
    <property type="molecule type" value="Genomic_DNA"/>
</dbReference>
<protein>
    <submittedName>
        <fullName evidence="4">DUF4361 domain-containing protein</fullName>
    </submittedName>
</protein>
<name>A0A139L045_BACT4</name>
<dbReference type="PROSITE" id="PS51257">
    <property type="entry name" value="PROKAR_LIPOPROTEIN"/>
    <property type="match status" value="1"/>
</dbReference>
<evidence type="ECO:0000259" key="1">
    <source>
        <dbReference type="Pfam" id="PF08522"/>
    </source>
</evidence>
<organism evidence="4 8">
    <name type="scientific">Bacteroides thetaiotaomicron</name>
    <dbReference type="NCBI Taxonomy" id="818"/>
    <lineage>
        <taxon>Bacteria</taxon>
        <taxon>Pseudomonadati</taxon>
        <taxon>Bacteroidota</taxon>
        <taxon>Bacteroidia</taxon>
        <taxon>Bacteroidales</taxon>
        <taxon>Bacteroidaceae</taxon>
        <taxon>Bacteroides</taxon>
    </lineage>
</organism>
<dbReference type="InterPro" id="IPR013728">
    <property type="entry name" value="BT_3987-like_N"/>
</dbReference>
<dbReference type="Proteomes" id="UP001200544">
    <property type="component" value="Unassembled WGS sequence"/>
</dbReference>
<evidence type="ECO:0000313" key="8">
    <source>
        <dbReference type="Proteomes" id="UP000436858"/>
    </source>
</evidence>
<dbReference type="DNASU" id="1073906"/>
<dbReference type="OMA" id="FESTEPM"/>
<dbReference type="Pfam" id="PF14274">
    <property type="entry name" value="BT_3044-like_C"/>
    <property type="match status" value="1"/>
</dbReference>
<dbReference type="Proteomes" id="UP000436858">
    <property type="component" value="Unassembled WGS sequence"/>
</dbReference>
<accession>A0A139L045</accession>
<reference evidence="5" key="3">
    <citation type="submission" date="2021-07" db="EMBL/GenBank/DDBJ databases">
        <title>Comparative genomics of Bacteroides fragilis group isolates reveals species-dependent resistance mechanisms and validates clinical tools for resistance prediction.</title>
        <authorList>
            <person name="Wallace M.J."/>
            <person name="Jean S."/>
            <person name="Wallace M.A."/>
            <person name="Carey-Ann B.D."/>
            <person name="Dantas G."/>
        </authorList>
    </citation>
    <scope>NUCLEOTIDE SEQUENCE</scope>
    <source>
        <strain evidence="5">BJH_160</strain>
    </source>
</reference>
<dbReference type="AlphaFoldDB" id="A0A139L045"/>
<dbReference type="RefSeq" id="WP_011108341.1">
    <property type="nucleotide sequence ID" value="NZ_BAABZI010000001.1"/>
</dbReference>
<evidence type="ECO:0000313" key="4">
    <source>
        <dbReference type="EMBL" id="KAB4478924.1"/>
    </source>
</evidence>
<evidence type="ECO:0000259" key="2">
    <source>
        <dbReference type="Pfam" id="PF14274"/>
    </source>
</evidence>
<dbReference type="EMBL" id="WCRY01000020">
    <property type="protein sequence ID" value="KAB4478924.1"/>
    <property type="molecule type" value="Genomic_DNA"/>
</dbReference>
<dbReference type="GeneID" id="60923705"/>
<dbReference type="Proteomes" id="UP000488521">
    <property type="component" value="Unassembled WGS sequence"/>
</dbReference>
<sequence length="300" mass="33780">MKRDFITILALMTALSSCNDDALFEKEMYKNVVALISSDYYNTFEEVVTLSPTGEEATGYIAACTGGTHAPKQNMVIGLEEDLTSLEFYNRSLYDVDEACYAKFLSSDKYEIVDYKIQINAGERTGRTMIKIRPEGLSPDSTYFVGLKATDISGVEINESKNTILYQILIKNDYATQGENVYYSMTGLADGMATAGNKKMFPLTHNSVRVIAGTESFESNVDHINKTAIILQVEENNHVTIKPYKDIEVTQIDGDSKYPNTFKVEESFGHTYNVFLLSYRYTKDGKSKVMQEELRLEINN</sequence>
<feature type="domain" description="BT-3044-like C-terminal" evidence="2">
    <location>
        <begin position="163"/>
        <end position="295"/>
    </location>
</feature>
<feature type="domain" description="BT-3987-like N-terminal" evidence="1">
    <location>
        <begin position="29"/>
        <end position="154"/>
    </location>
</feature>
<dbReference type="Gene3D" id="2.60.40.1740">
    <property type="entry name" value="hypothetical protein (bacova_03559)"/>
    <property type="match status" value="1"/>
</dbReference>
<evidence type="ECO:0000313" key="6">
    <source>
        <dbReference type="EMBL" id="UYU68065.1"/>
    </source>
</evidence>
<evidence type="ECO:0000313" key="5">
    <source>
        <dbReference type="EMBL" id="MCE9238832.1"/>
    </source>
</evidence>
<evidence type="ECO:0000313" key="9">
    <source>
        <dbReference type="Proteomes" id="UP000488521"/>
    </source>
</evidence>
<reference evidence="8 9" key="1">
    <citation type="journal article" date="2019" name="Nat. Med.">
        <title>A library of human gut bacterial isolates paired with longitudinal multiomics data enables mechanistic microbiome research.</title>
        <authorList>
            <person name="Poyet M."/>
            <person name="Groussin M."/>
            <person name="Gibbons S.M."/>
            <person name="Avila-Pacheco J."/>
            <person name="Jiang X."/>
            <person name="Kearney S.M."/>
            <person name="Perrotta A.R."/>
            <person name="Berdy B."/>
            <person name="Zhao S."/>
            <person name="Lieberman T.D."/>
            <person name="Swanson P.K."/>
            <person name="Smith M."/>
            <person name="Roesemann S."/>
            <person name="Alexander J.E."/>
            <person name="Rich S.A."/>
            <person name="Livny J."/>
            <person name="Vlamakis H."/>
            <person name="Clish C."/>
            <person name="Bullock K."/>
            <person name="Deik A."/>
            <person name="Scott J."/>
            <person name="Pierce K.A."/>
            <person name="Xavier R.J."/>
            <person name="Alm E.J."/>
        </authorList>
    </citation>
    <scope>NUCLEOTIDE SEQUENCE [LARGE SCALE GENOMIC DNA]</scope>
    <source>
        <strain evidence="3 9">BIOML-A156</strain>
        <strain evidence="4 8">BIOML-A162</strain>
    </source>
</reference>
<dbReference type="Proteomes" id="UP001156218">
    <property type="component" value="Chromosome"/>
</dbReference>
<evidence type="ECO:0000313" key="3">
    <source>
        <dbReference type="EMBL" id="KAB4470376.1"/>
    </source>
</evidence>
<proteinExistence type="predicted"/>